<dbReference type="Gene3D" id="2.160.10.10">
    <property type="entry name" value="Hexapeptide repeat proteins"/>
    <property type="match status" value="1"/>
</dbReference>
<organism evidence="1 2">
    <name type="scientific">Thiobacter aerophilum</name>
    <dbReference type="NCBI Taxonomy" id="3121275"/>
    <lineage>
        <taxon>Bacteria</taxon>
        <taxon>Pseudomonadati</taxon>
        <taxon>Pseudomonadota</taxon>
        <taxon>Betaproteobacteria</taxon>
        <taxon>Burkholderiales</taxon>
        <taxon>Thiobacteraceae</taxon>
        <taxon>Thiobacter</taxon>
    </lineage>
</organism>
<dbReference type="EMBL" id="JBAJEX010000002">
    <property type="protein sequence ID" value="MEO1766326.1"/>
    <property type="molecule type" value="Genomic_DNA"/>
</dbReference>
<gene>
    <name evidence="1" type="ORF">V6E02_03745</name>
</gene>
<dbReference type="CDD" id="cd04645">
    <property type="entry name" value="LbH_gamma_CA_like"/>
    <property type="match status" value="1"/>
</dbReference>
<accession>A0ABV0ECH4</accession>
<dbReference type="InterPro" id="IPR011004">
    <property type="entry name" value="Trimer_LpxA-like_sf"/>
</dbReference>
<protein>
    <submittedName>
        <fullName evidence="1">Gamma carbonic anhydrase family protein</fullName>
    </submittedName>
</protein>
<dbReference type="PANTHER" id="PTHR13061:SF56">
    <property type="entry name" value="PROTEIN YRDA"/>
    <property type="match status" value="1"/>
</dbReference>
<evidence type="ECO:0000313" key="1">
    <source>
        <dbReference type="EMBL" id="MEO1766326.1"/>
    </source>
</evidence>
<dbReference type="RefSeq" id="WP_347307300.1">
    <property type="nucleotide sequence ID" value="NZ_JBAJEX010000002.1"/>
</dbReference>
<name>A0ABV0ECH4_9BURK</name>
<keyword evidence="2" id="KW-1185">Reference proteome</keyword>
<sequence length="177" mass="18899">MASNILPHHGATPVIPASCYVHPSAQIIGEVTLGEHVSVWPGAVIRGDVNYIRIGEASNIQDLAVLHVSHRSDWDPQGAPLIIGARVTVGHGVILHGCTIGDECLIGMGSIVMDKAVIEPRVLLGAGSLVPEGKVLQSGHLYLGRPVKLLRPLTADELAYFDYSARHYMSLAQSFRG</sequence>
<dbReference type="PANTHER" id="PTHR13061">
    <property type="entry name" value="DYNACTIN SUBUNIT P25"/>
    <property type="match status" value="1"/>
</dbReference>
<dbReference type="InterPro" id="IPR050484">
    <property type="entry name" value="Transf_Hexapept/Carb_Anhydrase"/>
</dbReference>
<dbReference type="SUPFAM" id="SSF51161">
    <property type="entry name" value="Trimeric LpxA-like enzymes"/>
    <property type="match status" value="1"/>
</dbReference>
<dbReference type="InterPro" id="IPR047324">
    <property type="entry name" value="LbH_gamma_CA-like"/>
</dbReference>
<dbReference type="InterPro" id="IPR001451">
    <property type="entry name" value="Hexapep"/>
</dbReference>
<dbReference type="Pfam" id="PF00132">
    <property type="entry name" value="Hexapep"/>
    <property type="match status" value="2"/>
</dbReference>
<comment type="caution">
    <text evidence="1">The sequence shown here is derived from an EMBL/GenBank/DDBJ whole genome shotgun (WGS) entry which is preliminary data.</text>
</comment>
<reference evidence="1 2" key="1">
    <citation type="submission" date="2024-02" db="EMBL/GenBank/DDBJ databases">
        <title>New thermophilic sulfur-oxidizing bacteria from a hot springs of the Uzon caldera (Kamchatka, Russia).</title>
        <authorList>
            <person name="Dukat A.M."/>
            <person name="Elcheninov A.G."/>
            <person name="Frolov E.N."/>
        </authorList>
    </citation>
    <scope>NUCLEOTIDE SEQUENCE [LARGE SCALE GENOMIC DNA]</scope>
    <source>
        <strain evidence="1 2">AK1</strain>
    </source>
</reference>
<proteinExistence type="predicted"/>
<dbReference type="Proteomes" id="UP001482231">
    <property type="component" value="Unassembled WGS sequence"/>
</dbReference>
<evidence type="ECO:0000313" key="2">
    <source>
        <dbReference type="Proteomes" id="UP001482231"/>
    </source>
</evidence>